<keyword evidence="1" id="KW-0560">Oxidoreductase</keyword>
<dbReference type="Proteomes" id="UP001501337">
    <property type="component" value="Unassembled WGS sequence"/>
</dbReference>
<dbReference type="InterPro" id="IPR042098">
    <property type="entry name" value="TauD-like_sf"/>
</dbReference>
<evidence type="ECO:0000313" key="4">
    <source>
        <dbReference type="Proteomes" id="UP001501337"/>
    </source>
</evidence>
<feature type="domain" description="TauD/TfdA-like" evidence="2">
    <location>
        <begin position="40"/>
        <end position="201"/>
    </location>
</feature>
<protein>
    <recommendedName>
        <fullName evidence="2">TauD/TfdA-like domain-containing protein</fullName>
    </recommendedName>
</protein>
<gene>
    <name evidence="3" type="ORF">GCM10022278_14360</name>
</gene>
<dbReference type="InterPro" id="IPR003819">
    <property type="entry name" value="TauD/TfdA-like"/>
</dbReference>
<proteinExistence type="predicted"/>
<evidence type="ECO:0000259" key="2">
    <source>
        <dbReference type="Pfam" id="PF02668"/>
    </source>
</evidence>
<organism evidence="3 4">
    <name type="scientific">Allohahella marinimesophila</name>
    <dbReference type="NCBI Taxonomy" id="1054972"/>
    <lineage>
        <taxon>Bacteria</taxon>
        <taxon>Pseudomonadati</taxon>
        <taxon>Pseudomonadota</taxon>
        <taxon>Gammaproteobacteria</taxon>
        <taxon>Oceanospirillales</taxon>
        <taxon>Hahellaceae</taxon>
        <taxon>Allohahella</taxon>
    </lineage>
</organism>
<comment type="caution">
    <text evidence="3">The sequence shown here is derived from an EMBL/GenBank/DDBJ whole genome shotgun (WGS) entry which is preliminary data.</text>
</comment>
<dbReference type="Pfam" id="PF02668">
    <property type="entry name" value="TauD"/>
    <property type="match status" value="1"/>
</dbReference>
<accession>A0ABP7P099</accession>
<reference evidence="4" key="1">
    <citation type="journal article" date="2019" name="Int. J. Syst. Evol. Microbiol.">
        <title>The Global Catalogue of Microorganisms (GCM) 10K type strain sequencing project: providing services to taxonomists for standard genome sequencing and annotation.</title>
        <authorList>
            <consortium name="The Broad Institute Genomics Platform"/>
            <consortium name="The Broad Institute Genome Sequencing Center for Infectious Disease"/>
            <person name="Wu L."/>
            <person name="Ma J."/>
        </authorList>
    </citation>
    <scope>NUCLEOTIDE SEQUENCE [LARGE SCALE GENOMIC DNA]</scope>
    <source>
        <strain evidence="4">JCM 17555</strain>
    </source>
</reference>
<dbReference type="SUPFAM" id="SSF51197">
    <property type="entry name" value="Clavaminate synthase-like"/>
    <property type="match status" value="1"/>
</dbReference>
<dbReference type="Gene3D" id="3.60.130.10">
    <property type="entry name" value="Clavaminate synthase-like"/>
    <property type="match status" value="1"/>
</dbReference>
<name>A0ABP7P099_9GAMM</name>
<evidence type="ECO:0000313" key="3">
    <source>
        <dbReference type="EMBL" id="GAA3956919.1"/>
    </source>
</evidence>
<dbReference type="EMBL" id="BAABBO010000007">
    <property type="protein sequence ID" value="GAA3956919.1"/>
    <property type="molecule type" value="Genomic_DNA"/>
</dbReference>
<sequence length="373" mass="42096">MECIQEAKVSTVINSLDQLDIDERHDFITIFRPRQACDMASLLTILQENRELLRDKIARRGVLLFRGFAPAHTDDLYDLVTKGMALDPWNAFNLKNTPGFATSWLRKYMEGLLGGGDYRRYLDKDAVQLGPVESAVQGPHVEGGIRSQRSRYIALCCFEPSPSRAETGMVDLHQVYTNLPLAVQKKYSGAWNRFYYISRRKVHALDRVLLKQSPFELIERVDGRAHLALPPCPAVCAVPETGALCIQPWAFARNTNGAVHAAAVAAFPGRGDIRPDSTAEGMDLTWELCDERGNSIEWTPEEQTRLFHDIFARAHLMAWQKGDIAFVDNIRIGHWRMNGEQGERKLVQIQATAFDADLHHPAYLKRTGVLARV</sequence>
<keyword evidence="4" id="KW-1185">Reference proteome</keyword>
<evidence type="ECO:0000256" key="1">
    <source>
        <dbReference type="ARBA" id="ARBA00023002"/>
    </source>
</evidence>